<feature type="compositionally biased region" description="Polar residues" evidence="6">
    <location>
        <begin position="639"/>
        <end position="650"/>
    </location>
</feature>
<gene>
    <name evidence="7" type="ORF">PIBRA_LOCUS1927</name>
</gene>
<sequence length="1164" mass="132392">MVRLEIITSIPDIIGDQEHDNIANEMSRILSEDHELIPAILDCLSYLCLSDEQYEKLQKKTLHILMSLSKCNYFPNFVKFLLMPGRMTDSKYIEIIHDLRNALGWPTSIAKPQDIASSQVLTATAIRNSMVSSKSISNAWFKVISNCKSSNDQKPIDFIIMLILYSTSEEKEKLVENLINKQSKLNIIKEEFFSEAFDKFKPILEVNLKCLVNLTNCLLKTKSNLMIPTLAVHIYTLMFSQLKECRQTIVAELLQLGLDCKQCVMNMLIILNNVAIKDVSILRPQCVQMLTLLDRMDDMNLMEIRAAMNLLCCLAYASENSVIRDDIHMIIRKELGSSNPSVKVQGIISGIYAVKYLMAPKTLSNNMQLEDSSSTSDHLKKGDLQEASQIIELISRSTRQCPDMIVFFYEELCKVVQPSNPMNEHFLVWLTEAVTNDLQQNFMVDDFESKKIGNIKINMQHCLNSDSEIDEVIAINIGGLILQTKEDVNISLLSPLFQLVQTLHLRQHKGSLSSIDALLGCAIVMPCFDMEFIDDMESDNISLILDCLVHCVNWMRELINAFSSYNDTSLVPKLFKRISQVQQLETIVGKIIANTNISYKFPINNFYIHPSECSVNKVTKSQCNKHRSHKSKSNDETLPETSRNQGTQRSNSLRNKFDYVHKLKFRPLSLSVSNLLKHDLCENDEISDSNPELTIEILKYILKNLCCTLEPVLVAKIKHTTYLSKVNENYLVYDKIKAEEYANYVKSFLPNLAIHLKLLTSYFENHDVSGSQNECGFIYSAKRLDIIDSIENIYNLWSLYLKWIGFHNNNNIALLKTSLRSLVVSLGLADHSATLRDLLVALAKLIQDHTKYCLQLSTAVALLEVMNALQGFTSHNDILKIVRDTANKFLSKQWKASDGVLEKGLLLNNSINGFAKEFLINSEILELRHISSSLVNEIDTLKNRNNTLISFKSINKSNFPVFFRNLGSALSEVTKRKINTGLTNSEHLELWKDVTFILKCMTDISKNLDSRNNLSAFFKKSLPLIKLFLTNGMPIIEMQFKSETQEVLEILKTLQQTTRFLQSLCCHSRLRKDSVLMSKVPYMRQLLETLIYKVKAALTANNCSEAFWMGNLKNKNIHGEVIASQQSVEESAEDCDDELPDDDDSDDTDDDIINPDSKSLSDIV</sequence>
<dbReference type="PANTHER" id="PTHR32086:SF0">
    <property type="entry name" value="FANCONI ANEMIA GROUP D2 PROTEIN"/>
    <property type="match status" value="1"/>
</dbReference>
<name>A0A9P0SZB6_PIEBR</name>
<comment type="similarity">
    <text evidence="5">Belongs to the Fanconi anemia protein FANCD2 family.</text>
</comment>
<keyword evidence="8" id="KW-1185">Reference proteome</keyword>
<dbReference type="PANTHER" id="PTHR32086">
    <property type="entry name" value="FANCONI ANEMIA GROUP D2 PROTEIN"/>
    <property type="match status" value="1"/>
</dbReference>
<dbReference type="GO" id="GO:0036297">
    <property type="term" value="P:interstrand cross-link repair"/>
    <property type="evidence" value="ECO:0007669"/>
    <property type="project" value="TreeGrafter"/>
</dbReference>
<evidence type="ECO:0000256" key="6">
    <source>
        <dbReference type="SAM" id="MobiDB-lite"/>
    </source>
</evidence>
<evidence type="ECO:0000313" key="7">
    <source>
        <dbReference type="EMBL" id="CAH3980091.1"/>
    </source>
</evidence>
<dbReference type="Pfam" id="PF14631">
    <property type="entry name" value="FancD2"/>
    <property type="match status" value="1"/>
</dbReference>
<evidence type="ECO:0000256" key="2">
    <source>
        <dbReference type="ARBA" id="ARBA00022499"/>
    </source>
</evidence>
<comment type="subcellular location">
    <subcellularLocation>
        <location evidence="1">Nucleus</location>
    </subcellularLocation>
</comment>
<protein>
    <recommendedName>
        <fullName evidence="9">Fanconi anemia group D2 protein</fullName>
    </recommendedName>
</protein>
<dbReference type="InterPro" id="IPR029448">
    <property type="entry name" value="FANCD2"/>
</dbReference>
<dbReference type="EMBL" id="CALOZG010000002">
    <property type="protein sequence ID" value="CAH3980091.1"/>
    <property type="molecule type" value="Genomic_DNA"/>
</dbReference>
<feature type="compositionally biased region" description="Acidic residues" evidence="6">
    <location>
        <begin position="1130"/>
        <end position="1153"/>
    </location>
</feature>
<proteinExistence type="inferred from homology"/>
<dbReference type="GO" id="GO:0031573">
    <property type="term" value="P:mitotic intra-S DNA damage checkpoint signaling"/>
    <property type="evidence" value="ECO:0007669"/>
    <property type="project" value="TreeGrafter"/>
</dbReference>
<keyword evidence="4" id="KW-0539">Nucleus</keyword>
<accession>A0A9P0SZB6</accession>
<dbReference type="GO" id="GO:0005634">
    <property type="term" value="C:nucleus"/>
    <property type="evidence" value="ECO:0007669"/>
    <property type="project" value="UniProtKB-SubCell"/>
</dbReference>
<keyword evidence="3" id="KW-0832">Ubl conjugation</keyword>
<organism evidence="7 8">
    <name type="scientific">Pieris brassicae</name>
    <name type="common">White butterfly</name>
    <name type="synonym">Large white butterfly</name>
    <dbReference type="NCBI Taxonomy" id="7116"/>
    <lineage>
        <taxon>Eukaryota</taxon>
        <taxon>Metazoa</taxon>
        <taxon>Ecdysozoa</taxon>
        <taxon>Arthropoda</taxon>
        <taxon>Hexapoda</taxon>
        <taxon>Insecta</taxon>
        <taxon>Pterygota</taxon>
        <taxon>Neoptera</taxon>
        <taxon>Endopterygota</taxon>
        <taxon>Lepidoptera</taxon>
        <taxon>Glossata</taxon>
        <taxon>Ditrysia</taxon>
        <taxon>Papilionoidea</taxon>
        <taxon>Pieridae</taxon>
        <taxon>Pierinae</taxon>
        <taxon>Pieris</taxon>
    </lineage>
</organism>
<evidence type="ECO:0000256" key="4">
    <source>
        <dbReference type="ARBA" id="ARBA00023242"/>
    </source>
</evidence>
<keyword evidence="2" id="KW-1017">Isopeptide bond</keyword>
<evidence type="ECO:0000256" key="1">
    <source>
        <dbReference type="ARBA" id="ARBA00004123"/>
    </source>
</evidence>
<reference evidence="7" key="1">
    <citation type="submission" date="2022-05" db="EMBL/GenBank/DDBJ databases">
        <authorList>
            <person name="Okamura Y."/>
        </authorList>
    </citation>
    <scope>NUCLEOTIDE SEQUENCE</scope>
</reference>
<dbReference type="GO" id="GO:0070182">
    <property type="term" value="F:DNA polymerase binding"/>
    <property type="evidence" value="ECO:0007669"/>
    <property type="project" value="TreeGrafter"/>
</dbReference>
<comment type="caution">
    <text evidence="7">The sequence shown here is derived from an EMBL/GenBank/DDBJ whole genome shotgun (WGS) entry which is preliminary data.</text>
</comment>
<feature type="region of interest" description="Disordered" evidence="6">
    <location>
        <begin position="624"/>
        <end position="650"/>
    </location>
</feature>
<feature type="region of interest" description="Disordered" evidence="6">
    <location>
        <begin position="1126"/>
        <end position="1164"/>
    </location>
</feature>
<evidence type="ECO:0000256" key="3">
    <source>
        <dbReference type="ARBA" id="ARBA00022843"/>
    </source>
</evidence>
<evidence type="ECO:0000313" key="8">
    <source>
        <dbReference type="Proteomes" id="UP001152562"/>
    </source>
</evidence>
<dbReference type="GO" id="GO:0007129">
    <property type="term" value="P:homologous chromosome pairing at meiosis"/>
    <property type="evidence" value="ECO:0007669"/>
    <property type="project" value="TreeGrafter"/>
</dbReference>
<dbReference type="AlphaFoldDB" id="A0A9P0SZB6"/>
<evidence type="ECO:0008006" key="9">
    <source>
        <dbReference type="Google" id="ProtNLM"/>
    </source>
</evidence>
<evidence type="ECO:0000256" key="5">
    <source>
        <dbReference type="ARBA" id="ARBA00093456"/>
    </source>
</evidence>
<dbReference type="GO" id="GO:1990918">
    <property type="term" value="P:double-strand break repair involved in meiotic recombination"/>
    <property type="evidence" value="ECO:0007669"/>
    <property type="project" value="TreeGrafter"/>
</dbReference>
<dbReference type="Proteomes" id="UP001152562">
    <property type="component" value="Unassembled WGS sequence"/>
</dbReference>
<dbReference type="GO" id="GO:0000793">
    <property type="term" value="C:condensed chromosome"/>
    <property type="evidence" value="ECO:0007669"/>
    <property type="project" value="TreeGrafter"/>
</dbReference>